<keyword evidence="1" id="KW-0472">Membrane</keyword>
<organism evidence="2 3">
    <name type="scientific">Candidatus Dojkabacteria bacterium</name>
    <dbReference type="NCBI Taxonomy" id="2099670"/>
    <lineage>
        <taxon>Bacteria</taxon>
        <taxon>Candidatus Dojkabacteria</taxon>
    </lineage>
</organism>
<feature type="transmembrane region" description="Helical" evidence="1">
    <location>
        <begin position="63"/>
        <end position="88"/>
    </location>
</feature>
<dbReference type="EMBL" id="JAGQLK010000012">
    <property type="protein sequence ID" value="MCA9382910.1"/>
    <property type="molecule type" value="Genomic_DNA"/>
</dbReference>
<feature type="transmembrane region" description="Helical" evidence="1">
    <location>
        <begin position="250"/>
        <end position="272"/>
    </location>
</feature>
<feature type="transmembrane region" description="Helical" evidence="1">
    <location>
        <begin position="209"/>
        <end position="230"/>
    </location>
</feature>
<dbReference type="AlphaFoldDB" id="A0A955L4U0"/>
<dbReference type="Proteomes" id="UP000783287">
    <property type="component" value="Unassembled WGS sequence"/>
</dbReference>
<gene>
    <name evidence="2" type="ORF">KC909_00955</name>
</gene>
<keyword evidence="1" id="KW-1133">Transmembrane helix</keyword>
<evidence type="ECO:0000313" key="3">
    <source>
        <dbReference type="Proteomes" id="UP000783287"/>
    </source>
</evidence>
<feature type="transmembrane region" description="Helical" evidence="1">
    <location>
        <begin position="129"/>
        <end position="156"/>
    </location>
</feature>
<proteinExistence type="predicted"/>
<comment type="caution">
    <text evidence="2">The sequence shown here is derived from an EMBL/GenBank/DDBJ whole genome shotgun (WGS) entry which is preliminary data.</text>
</comment>
<evidence type="ECO:0000313" key="2">
    <source>
        <dbReference type="EMBL" id="MCA9382910.1"/>
    </source>
</evidence>
<reference evidence="2" key="1">
    <citation type="submission" date="2020-04" db="EMBL/GenBank/DDBJ databases">
        <authorList>
            <person name="Zhang T."/>
        </authorList>
    </citation>
    <scope>NUCLEOTIDE SEQUENCE</scope>
    <source>
        <strain evidence="2">HKST-UBA14</strain>
    </source>
</reference>
<feature type="transmembrane region" description="Helical" evidence="1">
    <location>
        <begin position="162"/>
        <end position="181"/>
    </location>
</feature>
<name>A0A955L4U0_9BACT</name>
<accession>A0A955L4U0</accession>
<protein>
    <submittedName>
        <fullName evidence="2">Uncharacterized protein</fullName>
    </submittedName>
</protein>
<reference evidence="2" key="2">
    <citation type="journal article" date="2021" name="Microbiome">
        <title>Successional dynamics and alternative stable states in a saline activated sludge microbial community over 9 years.</title>
        <authorList>
            <person name="Wang Y."/>
            <person name="Ye J."/>
            <person name="Ju F."/>
            <person name="Liu L."/>
            <person name="Boyd J.A."/>
            <person name="Deng Y."/>
            <person name="Parks D.H."/>
            <person name="Jiang X."/>
            <person name="Yin X."/>
            <person name="Woodcroft B.J."/>
            <person name="Tyson G.W."/>
            <person name="Hugenholtz P."/>
            <person name="Polz M.F."/>
            <person name="Zhang T."/>
        </authorList>
    </citation>
    <scope>NUCLEOTIDE SEQUENCE</scope>
    <source>
        <strain evidence="2">HKST-UBA14</strain>
    </source>
</reference>
<feature type="transmembrane region" description="Helical" evidence="1">
    <location>
        <begin position="344"/>
        <end position="360"/>
    </location>
</feature>
<sequence>MEDSASAAKLVEEVLNPPKDETPKQKKRRRGCQKYVFWAVFALVAVIALLVFLATFAPSVFLVIINIIWLFLLGIVVIFLLLGVLVMVGLKEEAQNLINVMLEGSLNLIEVADFFKEALNTFQRYLKELFLFIMPIFAFSVGTLLYLALLIAYKSYGREHDVFWFTVVITIVMIFAVSVFNRPKKPDNKPKNWIKEAQEKFTKSFKDSLEIIIFIFFLTIDRTDLFFLPAELNIELHAQVGDYNLMKPGITIDSNIGITISLVMAAIMIEIIRNIIRLSYQAYINYKIATKILDERNKDYRTADVIKLALRQSVKTSQDELMKFITFTTILISVFLLFPRLKLLTVGLASLTSLFMDFIISGRLKMEKGDDLISRIISKVFRL</sequence>
<feature type="transmembrane region" description="Helical" evidence="1">
    <location>
        <begin position="321"/>
        <end position="338"/>
    </location>
</feature>
<evidence type="ECO:0000256" key="1">
    <source>
        <dbReference type="SAM" id="Phobius"/>
    </source>
</evidence>
<feature type="transmembrane region" description="Helical" evidence="1">
    <location>
        <begin position="35"/>
        <end position="57"/>
    </location>
</feature>
<keyword evidence="1" id="KW-0812">Transmembrane</keyword>